<dbReference type="EMBL" id="CAADFM010000084">
    <property type="protein sequence ID" value="VFK13249.1"/>
    <property type="molecule type" value="Genomic_DNA"/>
</dbReference>
<reference evidence="1" key="1">
    <citation type="submission" date="2019-02" db="EMBL/GenBank/DDBJ databases">
        <authorList>
            <person name="Gruber-Vodicka R. H."/>
            <person name="Seah K. B. B."/>
        </authorList>
    </citation>
    <scope>NUCLEOTIDE SEQUENCE</scope>
    <source>
        <strain evidence="1">BECK_S312</strain>
        <strain evidence="2">BECK_S426</strain>
    </source>
</reference>
<sequence length="158" mass="18054">MPENIDPMPEQSMMEKVAKLLDVEYLPPLDPREIRSLNKALPGYQAIADDTVRLIEKHGKTLNLEPSVLADLEQGIADVARLEPPERLLEKLYLSVYHQRLQATDKCMGAMYDTARRIRNFAEAYPEIAEDGHFLLDFMKAFKPGRKKEKKEEAQGEA</sequence>
<gene>
    <name evidence="1" type="ORF">BECKLPF1236A_GA0070988_1008415</name>
    <name evidence="2" type="ORF">BECKLPF1236C_GA0070990_1001327</name>
</gene>
<protein>
    <submittedName>
        <fullName evidence="1">Uncharacterized protein</fullName>
    </submittedName>
</protein>
<accession>A0A450W884</accession>
<evidence type="ECO:0000313" key="2">
    <source>
        <dbReference type="EMBL" id="VFK24489.1"/>
    </source>
</evidence>
<proteinExistence type="predicted"/>
<dbReference type="AlphaFoldDB" id="A0A450W884"/>
<organism evidence="1">
    <name type="scientific">Candidatus Kentrum sp. LPFa</name>
    <dbReference type="NCBI Taxonomy" id="2126335"/>
    <lineage>
        <taxon>Bacteria</taxon>
        <taxon>Pseudomonadati</taxon>
        <taxon>Pseudomonadota</taxon>
        <taxon>Gammaproteobacteria</taxon>
        <taxon>Candidatus Kentrum</taxon>
    </lineage>
</organism>
<dbReference type="EMBL" id="CAADFP010000013">
    <property type="protein sequence ID" value="VFK24489.1"/>
    <property type="molecule type" value="Genomic_DNA"/>
</dbReference>
<evidence type="ECO:0000313" key="1">
    <source>
        <dbReference type="EMBL" id="VFK13249.1"/>
    </source>
</evidence>
<name>A0A450W884_9GAMM</name>